<organism evidence="1 2">
    <name type="scientific">Sphingomonas plantiphila</name>
    <dbReference type="NCBI Taxonomy" id="3163295"/>
    <lineage>
        <taxon>Bacteria</taxon>
        <taxon>Pseudomonadati</taxon>
        <taxon>Pseudomonadota</taxon>
        <taxon>Alphaproteobacteria</taxon>
        <taxon>Sphingomonadales</taxon>
        <taxon>Sphingomonadaceae</taxon>
        <taxon>Sphingomonas</taxon>
    </lineage>
</organism>
<reference evidence="1 2" key="1">
    <citation type="submission" date="2024-06" db="EMBL/GenBank/DDBJ databases">
        <authorList>
            <person name="Kaempfer P."/>
            <person name="Viver T."/>
        </authorList>
    </citation>
    <scope>NUCLEOTIDE SEQUENCE [LARGE SCALE GENOMIC DNA]</scope>
    <source>
        <strain evidence="1 2">ST-64</strain>
    </source>
</reference>
<dbReference type="RefSeq" id="WP_408080462.1">
    <property type="nucleotide sequence ID" value="NZ_JBELQC010000003.1"/>
</dbReference>
<dbReference type="EMBL" id="JBELQC010000003">
    <property type="protein sequence ID" value="MFL9842633.1"/>
    <property type="molecule type" value="Genomic_DNA"/>
</dbReference>
<gene>
    <name evidence="1" type="ORF">ABS767_16805</name>
</gene>
<dbReference type="Proteomes" id="UP001629244">
    <property type="component" value="Unassembled WGS sequence"/>
</dbReference>
<evidence type="ECO:0000313" key="2">
    <source>
        <dbReference type="Proteomes" id="UP001629244"/>
    </source>
</evidence>
<protein>
    <submittedName>
        <fullName evidence="1">Uncharacterized protein</fullName>
    </submittedName>
</protein>
<proteinExistence type="predicted"/>
<evidence type="ECO:0000313" key="1">
    <source>
        <dbReference type="EMBL" id="MFL9842633.1"/>
    </source>
</evidence>
<accession>A0ABW8YR67</accession>
<sequence length="215" mass="23897">MADVPPRPHRARDPGKRLFQYLNDWGGVNWVDCPRCGGPARDTGSRVTCIKCSYAYGAKEQRVRKGQMLTLAKGSPVCAKCKGPIPDHGRALRPNGADAPPMAQVKCPTCGYRGAYPGYAGRSTLGWSRSGLPFRRGPYLRRSIGNYTLWVYNLDHLDALETWLGADLRERPARRALTMMARLPRWMKAASARPKVLKALAEMREEAAQVGITRD</sequence>
<keyword evidence="2" id="KW-1185">Reference proteome</keyword>
<name>A0ABW8YR67_9SPHN</name>
<comment type="caution">
    <text evidence="1">The sequence shown here is derived from an EMBL/GenBank/DDBJ whole genome shotgun (WGS) entry which is preliminary data.</text>
</comment>